<evidence type="ECO:0000313" key="2">
    <source>
        <dbReference type="EMBL" id="QPJ65099.1"/>
    </source>
</evidence>
<dbReference type="AlphaFoldDB" id="A0A7T0C216"/>
<keyword evidence="1" id="KW-0472">Membrane</keyword>
<evidence type="ECO:0000256" key="1">
    <source>
        <dbReference type="SAM" id="Phobius"/>
    </source>
</evidence>
<evidence type="ECO:0000313" key="3">
    <source>
        <dbReference type="Proteomes" id="UP000594464"/>
    </source>
</evidence>
<keyword evidence="1" id="KW-1133">Transmembrane helix</keyword>
<name>A0A7T0C216_9BACT</name>
<proteinExistence type="predicted"/>
<dbReference type="KEGG" id="nva:G3M78_06735"/>
<reference evidence="3" key="1">
    <citation type="submission" date="2020-02" db="EMBL/GenBank/DDBJ databases">
        <title>Genomic and physiological characterization of two novel Nitrospinaceae genera.</title>
        <authorList>
            <person name="Mueller A.J."/>
            <person name="Jung M.-Y."/>
            <person name="Strachan C.R."/>
            <person name="Herbold C.W."/>
            <person name="Kirkegaard R.H."/>
            <person name="Daims H."/>
        </authorList>
    </citation>
    <scope>NUCLEOTIDE SEQUENCE [LARGE SCALE GENOMIC DNA]</scope>
</reference>
<dbReference type="SUPFAM" id="SSF48452">
    <property type="entry name" value="TPR-like"/>
    <property type="match status" value="1"/>
</dbReference>
<feature type="transmembrane region" description="Helical" evidence="1">
    <location>
        <begin position="153"/>
        <end position="176"/>
    </location>
</feature>
<protein>
    <recommendedName>
        <fullName evidence="4">Tetratricopeptide repeat protein</fullName>
    </recommendedName>
</protein>
<feature type="transmembrane region" description="Helical" evidence="1">
    <location>
        <begin position="188"/>
        <end position="207"/>
    </location>
</feature>
<evidence type="ECO:0008006" key="4">
    <source>
        <dbReference type="Google" id="ProtNLM"/>
    </source>
</evidence>
<keyword evidence="1" id="KW-0812">Transmembrane</keyword>
<accession>A0A7T0C216</accession>
<dbReference type="Proteomes" id="UP000594464">
    <property type="component" value="Chromosome"/>
</dbReference>
<feature type="transmembrane region" description="Helical" evidence="1">
    <location>
        <begin position="7"/>
        <end position="27"/>
    </location>
</feature>
<dbReference type="EMBL" id="CP048620">
    <property type="protein sequence ID" value="QPJ65099.1"/>
    <property type="molecule type" value="Genomic_DNA"/>
</dbReference>
<organism evidence="2 3">
    <name type="scientific">Candidatus Nitrohelix vancouverensis</name>
    <dbReference type="NCBI Taxonomy" id="2705534"/>
    <lineage>
        <taxon>Bacteria</taxon>
        <taxon>Pseudomonadati</taxon>
        <taxon>Nitrospinota/Tectimicrobiota group</taxon>
        <taxon>Nitrospinota</taxon>
        <taxon>Nitrospinia</taxon>
        <taxon>Nitrospinales</taxon>
        <taxon>Nitrospinaceae</taxon>
        <taxon>Candidatus Nitrohelix</taxon>
    </lineage>
</organism>
<gene>
    <name evidence="2" type="ORF">G3M78_06735</name>
</gene>
<sequence>MKPSRLIVVVFFSIIVIFISLTGKVFVNADAELSAAESFLAKGDTESALSHFDRALRWRLPGSGFQERSAQGIWDIATLYEAEQKMDRALAAYRILRAGFYSTRSLGTHGEDWIERCNLKIASLMFPSTNETSALDKEEILKRLRQEKPPSSIGSFAVELGFWGWVSSVFVFLFRSVSREGKIVARGLASYAALFLAFYGTWLWGLFNV</sequence>
<dbReference type="InterPro" id="IPR011990">
    <property type="entry name" value="TPR-like_helical_dom_sf"/>
</dbReference>